<dbReference type="PANTHER" id="PTHR43784">
    <property type="entry name" value="GDSL-LIKE LIPASE/ACYLHYDROLASE, PUTATIVE (AFU_ORTHOLOGUE AFUA_2G00820)-RELATED"/>
    <property type="match status" value="1"/>
</dbReference>
<dbReference type="PANTHER" id="PTHR43784:SF2">
    <property type="entry name" value="GDSL-LIKE LIPASE_ACYLHYDROLASE, PUTATIVE (AFU_ORTHOLOGUE AFUA_2G00820)-RELATED"/>
    <property type="match status" value="1"/>
</dbReference>
<evidence type="ECO:0000256" key="1">
    <source>
        <dbReference type="SAM" id="SignalP"/>
    </source>
</evidence>
<dbReference type="SUPFAM" id="SSF52266">
    <property type="entry name" value="SGNH hydrolase"/>
    <property type="match status" value="1"/>
</dbReference>
<proteinExistence type="predicted"/>
<dbReference type="InterPro" id="IPR013830">
    <property type="entry name" value="SGNH_hydro"/>
</dbReference>
<feature type="chain" id="PRO_5039093853" evidence="1">
    <location>
        <begin position="26"/>
        <end position="594"/>
    </location>
</feature>
<dbReference type="EMBL" id="CP066831">
    <property type="protein sequence ID" value="QQM39912.1"/>
    <property type="molecule type" value="Genomic_DNA"/>
</dbReference>
<reference evidence="3 4" key="1">
    <citation type="submission" date="2020-12" db="EMBL/GenBank/DDBJ databases">
        <title>A novel species.</title>
        <authorList>
            <person name="Li K."/>
        </authorList>
    </citation>
    <scope>NUCLEOTIDE SEQUENCE [LARGE SCALE GENOMIC DNA]</scope>
    <source>
        <strain evidence="3 4">ZYC-3</strain>
    </source>
</reference>
<dbReference type="RefSeq" id="WP_200395041.1">
    <property type="nucleotide sequence ID" value="NZ_CP066831.1"/>
</dbReference>
<dbReference type="CDD" id="cd01830">
    <property type="entry name" value="XynE_like"/>
    <property type="match status" value="1"/>
</dbReference>
<dbReference type="InterPro" id="IPR036514">
    <property type="entry name" value="SGNH_hydro_sf"/>
</dbReference>
<accession>A0A7T7I387</accession>
<dbReference type="InterPro" id="IPR053140">
    <property type="entry name" value="GDSL_Rv0518-like"/>
</dbReference>
<name>A0A7T7I387_9ACTN</name>
<dbReference type="AlphaFoldDB" id="A0A7T7I387"/>
<dbReference type="KEGG" id="slf:JEQ17_10835"/>
<dbReference type="Proteomes" id="UP000595636">
    <property type="component" value="Chromosome"/>
</dbReference>
<evidence type="ECO:0000313" key="3">
    <source>
        <dbReference type="EMBL" id="QQM39912.1"/>
    </source>
</evidence>
<sequence>MRRRVWGTAVVLALLSAAVTVPATAGAPAVSEASASPAEKRPLSLERLFDNTAVSDDARPGEADFDGSGGSLSAQDLTAAGWTPGRSLTVQGAQLAWPRRAAGEPDNVRADGQSVRVGGRGDALAFLVAGTGGGEESGTGVVRYTNGSRSSYRLTASDWRGGPLATKAVALPHINTPGGQLAEKARLYVVTVPLVQGREVASVELPRNTDLHVFGLSVRADSRGWTGSWAASASGYTAVGPWTDRTLRLVVHTSAGGPRVRIRLDNTFAATPVRIGSATVAVQASGASPRSAPVPLSFRGAAGTEIPAGAQAFSDPLGFDVPADANLLVSFHLPGTVTAAPVHSLAVQTSYVSTPGDHAGDGAPDAYTSTITNWPLLTGVDVGGGPGSVVLLGDSITDGEKSTRDANRRWPNVLAARLLNQSAVPRYGVLNHGISANRVVSDRYTGDGVSTDTGGVSALHRLERDVLAQTSARTVVVFQGVNDVRWGASAEQVVAGLREIAERARARGLRVVVATIAPCEGEARCTAAVDAERVGVNQWIRSGDGFDGVLDFDAVLRDPSHPARMLPTYDSGDHLHPGDVGLAALAESVDLRLL</sequence>
<feature type="signal peptide" evidence="1">
    <location>
        <begin position="1"/>
        <end position="25"/>
    </location>
</feature>
<keyword evidence="1" id="KW-0732">Signal</keyword>
<keyword evidence="4" id="KW-1185">Reference proteome</keyword>
<evidence type="ECO:0000259" key="2">
    <source>
        <dbReference type="Pfam" id="PF13472"/>
    </source>
</evidence>
<dbReference type="Pfam" id="PF13472">
    <property type="entry name" value="Lipase_GDSL_2"/>
    <property type="match status" value="1"/>
</dbReference>
<evidence type="ECO:0000313" key="4">
    <source>
        <dbReference type="Proteomes" id="UP000595636"/>
    </source>
</evidence>
<keyword evidence="3" id="KW-0378">Hydrolase</keyword>
<gene>
    <name evidence="3" type="ORF">JEQ17_10835</name>
</gene>
<dbReference type="GO" id="GO:0016787">
    <property type="term" value="F:hydrolase activity"/>
    <property type="evidence" value="ECO:0007669"/>
    <property type="project" value="UniProtKB-KW"/>
</dbReference>
<dbReference type="Gene3D" id="3.40.50.1110">
    <property type="entry name" value="SGNH hydrolase"/>
    <property type="match status" value="1"/>
</dbReference>
<feature type="domain" description="SGNH hydrolase-type esterase" evidence="2">
    <location>
        <begin position="391"/>
        <end position="581"/>
    </location>
</feature>
<protein>
    <submittedName>
        <fullName evidence="3">SGNH/GDSL hydrolase family protein</fullName>
    </submittedName>
</protein>
<organism evidence="3 4">
    <name type="scientific">Streptomyces liliifuscus</name>
    <dbReference type="NCBI Taxonomy" id="2797636"/>
    <lineage>
        <taxon>Bacteria</taxon>
        <taxon>Bacillati</taxon>
        <taxon>Actinomycetota</taxon>
        <taxon>Actinomycetes</taxon>
        <taxon>Kitasatosporales</taxon>
        <taxon>Streptomycetaceae</taxon>
        <taxon>Streptomyces</taxon>
    </lineage>
</organism>